<dbReference type="OrthoDB" id="3216194at2"/>
<evidence type="ECO:0000313" key="1">
    <source>
        <dbReference type="EMBL" id="MUN54956.1"/>
    </source>
</evidence>
<dbReference type="AlphaFoldDB" id="A0A7K1LIF5"/>
<dbReference type="InterPro" id="IPR021888">
    <property type="entry name" value="DUF3499"/>
</dbReference>
<dbReference type="Proteomes" id="UP000462152">
    <property type="component" value="Unassembled WGS sequence"/>
</dbReference>
<protein>
    <submittedName>
        <fullName evidence="1">DUF3499 family protein</fullName>
    </submittedName>
</protein>
<gene>
    <name evidence="1" type="ORF">GMA10_06980</name>
</gene>
<dbReference type="EMBL" id="WOGT01000003">
    <property type="protein sequence ID" value="MUN54956.1"/>
    <property type="molecule type" value="Genomic_DNA"/>
</dbReference>
<evidence type="ECO:0000313" key="2">
    <source>
        <dbReference type="Proteomes" id="UP000462152"/>
    </source>
</evidence>
<comment type="caution">
    <text evidence="1">The sequence shown here is derived from an EMBL/GenBank/DDBJ whole genome shotgun (WGS) entry which is preliminary data.</text>
</comment>
<dbReference type="Pfam" id="PF12005">
    <property type="entry name" value="DUF3499"/>
    <property type="match status" value="1"/>
</dbReference>
<name>A0A7K1LIF5_9MICC</name>
<accession>A0A7K1LIF5</accession>
<proteinExistence type="predicted"/>
<keyword evidence="2" id="KW-1185">Reference proteome</keyword>
<sequence>MTEKFRMCSRMMCRREASCTLTYAYSQSTVVIGPLATRVEPHAYDMCTFHASKLTAPRGWDIVRVDGEGSPVMPEGEGIAEASPVGMDNAATVPDNVTNLHFLRGLGPRSS</sequence>
<reference evidence="1 2" key="1">
    <citation type="submission" date="2019-12" db="EMBL/GenBank/DDBJ databases">
        <authorList>
            <person name="Li J."/>
            <person name="Shi Y."/>
            <person name="Xu G."/>
            <person name="Xiao D."/>
            <person name="Ran X."/>
        </authorList>
    </citation>
    <scope>NUCLEOTIDE SEQUENCE [LARGE SCALE GENOMIC DNA]</scope>
    <source>
        <strain evidence="1 2">JCM 15915</strain>
    </source>
</reference>
<organism evidence="1 2">
    <name type="scientific">Rothia koreensis</name>
    <dbReference type="NCBI Taxonomy" id="592378"/>
    <lineage>
        <taxon>Bacteria</taxon>
        <taxon>Bacillati</taxon>
        <taxon>Actinomycetota</taxon>
        <taxon>Actinomycetes</taxon>
        <taxon>Micrococcales</taxon>
        <taxon>Micrococcaceae</taxon>
        <taxon>Rothia</taxon>
    </lineage>
</organism>